<dbReference type="InterPro" id="IPR010255">
    <property type="entry name" value="Haem_peroxidase_sf"/>
</dbReference>
<proteinExistence type="predicted"/>
<reference evidence="1 2" key="1">
    <citation type="submission" date="2018-04" db="EMBL/GenBank/DDBJ databases">
        <title>Genomic Encyclopedia of Archaeal and Bacterial Type Strains, Phase II (KMG-II): from individual species to whole genera.</title>
        <authorList>
            <person name="Goeker M."/>
        </authorList>
    </citation>
    <scope>NUCLEOTIDE SEQUENCE [LARGE SCALE GENOMIC DNA]</scope>
    <source>
        <strain evidence="1 2">DSM 21823</strain>
    </source>
</reference>
<gene>
    <name evidence="1" type="ORF">C8N34_107162</name>
</gene>
<organism evidence="1 2">
    <name type="scientific">Gemmobacter caeni</name>
    <dbReference type="NCBI Taxonomy" id="589035"/>
    <lineage>
        <taxon>Bacteria</taxon>
        <taxon>Pseudomonadati</taxon>
        <taxon>Pseudomonadota</taxon>
        <taxon>Alphaproteobacteria</taxon>
        <taxon>Rhodobacterales</taxon>
        <taxon>Paracoccaceae</taxon>
        <taxon>Gemmobacter</taxon>
    </lineage>
</organism>
<dbReference type="RefSeq" id="WP_145693600.1">
    <property type="nucleotide sequence ID" value="NZ_QBKP01000007.1"/>
</dbReference>
<dbReference type="GO" id="GO:0020037">
    <property type="term" value="F:heme binding"/>
    <property type="evidence" value="ECO:0007669"/>
    <property type="project" value="InterPro"/>
</dbReference>
<dbReference type="Proteomes" id="UP000244224">
    <property type="component" value="Unassembled WGS sequence"/>
</dbReference>
<name>A0A2T6B0E4_9RHOB</name>
<accession>A0A2T6B0E4</accession>
<protein>
    <recommendedName>
        <fullName evidence="3">Heme peroxidase</fullName>
    </recommendedName>
</protein>
<sequence>MPNPPGGTSPYMAWRMLKAAAQLPPPALPAGRRSFGCPKMAESASLYCGGQSLLGSVRDLPDLAARLVKPAQAGAEGEMPAGYTYLGQLLAHDLCTPTEGEFDYALSDPAPELTRTTVTQAERTQPLHLESLFGPVSADLSLPELHRFPPAPLFYPYFAADITRRKPASGLGRTLGALPDTRNDDNPMIAQLSALFIAHAGAVTTRLAARGHSPADSLRGAKTATVRMWHGLLLRDLLPRLALPALADTPADLGPPGAADIPVEVMAAILRAGHWLVRSQYRLNVNTVPVRLLLRGDPDIAALRARPGAENFWRIDWRNFFDLDLLSPPQKAMRMEGGLAAMFGSDFGLPDAMEIHSSLVTSDNDLALRDLARSTDGGLQSVSSLATRLAPALRSRFPDWLLWDGPARAKLISDWCNACGHLAPPHLAADPPLYLYTLLEAGRGPATQGFGDGLRLGALGSALLWGAIRAAVETAEAALPDAPVDPDMPDIPDMPSLIRFLTLNSGV</sequence>
<comment type="caution">
    <text evidence="1">The sequence shown here is derived from an EMBL/GenBank/DDBJ whole genome shotgun (WGS) entry which is preliminary data.</text>
</comment>
<evidence type="ECO:0000313" key="2">
    <source>
        <dbReference type="Proteomes" id="UP000244224"/>
    </source>
</evidence>
<evidence type="ECO:0008006" key="3">
    <source>
        <dbReference type="Google" id="ProtNLM"/>
    </source>
</evidence>
<dbReference type="AlphaFoldDB" id="A0A2T6B0E4"/>
<dbReference type="GO" id="GO:0004601">
    <property type="term" value="F:peroxidase activity"/>
    <property type="evidence" value="ECO:0007669"/>
    <property type="project" value="InterPro"/>
</dbReference>
<keyword evidence="2" id="KW-1185">Reference proteome</keyword>
<dbReference type="SUPFAM" id="SSF48113">
    <property type="entry name" value="Heme-dependent peroxidases"/>
    <property type="match status" value="1"/>
</dbReference>
<dbReference type="GO" id="GO:0006979">
    <property type="term" value="P:response to oxidative stress"/>
    <property type="evidence" value="ECO:0007669"/>
    <property type="project" value="InterPro"/>
</dbReference>
<dbReference type="OrthoDB" id="105077at2"/>
<dbReference type="EMBL" id="QBKP01000007">
    <property type="protein sequence ID" value="PTX49515.1"/>
    <property type="molecule type" value="Genomic_DNA"/>
</dbReference>
<evidence type="ECO:0000313" key="1">
    <source>
        <dbReference type="EMBL" id="PTX49515.1"/>
    </source>
</evidence>